<dbReference type="AlphaFoldDB" id="A0AA41R2U0"/>
<dbReference type="PROSITE" id="PS51202">
    <property type="entry name" value="RCK_C"/>
    <property type="match status" value="1"/>
</dbReference>
<organism evidence="2 3">
    <name type="scientific">Desulfatitalea alkaliphila</name>
    <dbReference type="NCBI Taxonomy" id="2929485"/>
    <lineage>
        <taxon>Bacteria</taxon>
        <taxon>Pseudomonadati</taxon>
        <taxon>Thermodesulfobacteriota</taxon>
        <taxon>Desulfobacteria</taxon>
        <taxon>Desulfobacterales</taxon>
        <taxon>Desulfosarcinaceae</taxon>
        <taxon>Desulfatitalea</taxon>
    </lineage>
</organism>
<reference evidence="2" key="1">
    <citation type="submission" date="2022-04" db="EMBL/GenBank/DDBJ databases">
        <title>Desulfatitalea alkaliphila sp. nov., a novel anaerobic sulfate-reducing bacterium isolated from terrestrial mud volcano, Taman Peninsula, Russia.</title>
        <authorList>
            <person name="Khomyakova M.A."/>
            <person name="Merkel A.Y."/>
            <person name="Slobodkin A.I."/>
        </authorList>
    </citation>
    <scope>NUCLEOTIDE SEQUENCE</scope>
    <source>
        <strain evidence="2">M08but</strain>
    </source>
</reference>
<evidence type="ECO:0000313" key="3">
    <source>
        <dbReference type="Proteomes" id="UP001165427"/>
    </source>
</evidence>
<protein>
    <submittedName>
        <fullName evidence="2">Potassium transporter TrkA</fullName>
    </submittedName>
</protein>
<dbReference type="Proteomes" id="UP001165427">
    <property type="component" value="Unassembled WGS sequence"/>
</dbReference>
<dbReference type="Gene3D" id="3.30.70.1450">
    <property type="entry name" value="Regulator of K+ conductance, C-terminal domain"/>
    <property type="match status" value="1"/>
</dbReference>
<gene>
    <name evidence="2" type="ORF">MRX98_08840</name>
</gene>
<dbReference type="GO" id="GO:0006813">
    <property type="term" value="P:potassium ion transport"/>
    <property type="evidence" value="ECO:0007669"/>
    <property type="project" value="InterPro"/>
</dbReference>
<dbReference type="PIRSF" id="PIRSF005028">
    <property type="entry name" value="KhtT"/>
    <property type="match status" value="1"/>
</dbReference>
<dbReference type="Pfam" id="PF25991">
    <property type="entry name" value="KhtT_N"/>
    <property type="match status" value="1"/>
</dbReference>
<dbReference type="InterPro" id="IPR058776">
    <property type="entry name" value="KhtT-like_N"/>
</dbReference>
<dbReference type="SUPFAM" id="SSF116726">
    <property type="entry name" value="TrkA C-terminal domain-like"/>
    <property type="match status" value="1"/>
</dbReference>
<keyword evidence="3" id="KW-1185">Reference proteome</keyword>
<dbReference type="EMBL" id="JALJRB010000007">
    <property type="protein sequence ID" value="MCJ8500676.1"/>
    <property type="molecule type" value="Genomic_DNA"/>
</dbReference>
<dbReference type="RefSeq" id="WP_246905784.1">
    <property type="nucleotide sequence ID" value="NZ_JALJRB010000007.1"/>
</dbReference>
<accession>A0AA41R2U0</accession>
<evidence type="ECO:0000259" key="1">
    <source>
        <dbReference type="PROSITE" id="PS51202"/>
    </source>
</evidence>
<feature type="domain" description="RCK C-terminal" evidence="1">
    <location>
        <begin position="76"/>
        <end position="160"/>
    </location>
</feature>
<dbReference type="InterPro" id="IPR050721">
    <property type="entry name" value="Trk_Ktr_HKT_K-transport"/>
</dbReference>
<sequence>MDVKTSDLPGIGKKYAFGTANSGHFVIVMHQQGMREIYHFKHPDDDEAEYSFQLTDEEARQIGAIMLGVDYQPVADDRMELFLRNVRLEWIKVQPQCRLAGKRIDESRIRSLTGCTIIGIQREGDIIGSPDISEVIRPGDTLMAIGKRDQVKALEDLCRA</sequence>
<dbReference type="PANTHER" id="PTHR43833">
    <property type="entry name" value="POTASSIUM CHANNEL PROTEIN 2-RELATED-RELATED"/>
    <property type="match status" value="1"/>
</dbReference>
<proteinExistence type="predicted"/>
<dbReference type="InterPro" id="IPR036721">
    <property type="entry name" value="RCK_C_sf"/>
</dbReference>
<comment type="caution">
    <text evidence="2">The sequence shown here is derived from an EMBL/GenBank/DDBJ whole genome shotgun (WGS) entry which is preliminary data.</text>
</comment>
<dbReference type="PANTHER" id="PTHR43833:SF9">
    <property type="entry name" value="POTASSIUM CHANNEL PROTEIN YUGO-RELATED"/>
    <property type="match status" value="1"/>
</dbReference>
<dbReference type="InterPro" id="IPR026278">
    <property type="entry name" value="KhtT"/>
</dbReference>
<evidence type="ECO:0000313" key="2">
    <source>
        <dbReference type="EMBL" id="MCJ8500676.1"/>
    </source>
</evidence>
<dbReference type="GO" id="GO:0008324">
    <property type="term" value="F:monoatomic cation transmembrane transporter activity"/>
    <property type="evidence" value="ECO:0007669"/>
    <property type="project" value="InterPro"/>
</dbReference>
<dbReference type="InterPro" id="IPR006037">
    <property type="entry name" value="RCK_C"/>
</dbReference>
<dbReference type="Pfam" id="PF02080">
    <property type="entry name" value="TrkA_C"/>
    <property type="match status" value="1"/>
</dbReference>
<name>A0AA41R2U0_9BACT</name>